<proteinExistence type="predicted"/>
<dbReference type="InterPro" id="IPR052709">
    <property type="entry name" value="Transposase-MT_Hybrid"/>
</dbReference>
<gene>
    <name evidence="4" type="primary">LOC125776131</name>
</gene>
<evidence type="ECO:0000259" key="2">
    <source>
        <dbReference type="Pfam" id="PF17906"/>
    </source>
</evidence>
<feature type="compositionally biased region" description="Polar residues" evidence="1">
    <location>
        <begin position="221"/>
        <end position="231"/>
    </location>
</feature>
<keyword evidence="3" id="KW-1185">Reference proteome</keyword>
<feature type="region of interest" description="Disordered" evidence="1">
    <location>
        <begin position="220"/>
        <end position="250"/>
    </location>
</feature>
<reference evidence="4" key="2">
    <citation type="submission" date="2025-08" db="UniProtKB">
        <authorList>
            <consortium name="RefSeq"/>
        </authorList>
    </citation>
    <scope>IDENTIFICATION</scope>
    <source>
        <tissue evidence="4">Adult</tissue>
    </source>
</reference>
<dbReference type="Gene3D" id="1.10.10.1450">
    <property type="match status" value="1"/>
</dbReference>
<dbReference type="PANTHER" id="PTHR46060:SF2">
    <property type="entry name" value="HISTONE-LYSINE N-METHYLTRANSFERASE SETMAR"/>
    <property type="match status" value="1"/>
</dbReference>
<dbReference type="Proteomes" id="UP001652620">
    <property type="component" value="Chromosome 2"/>
</dbReference>
<dbReference type="RefSeq" id="XP_049302968.1">
    <property type="nucleotide sequence ID" value="XM_049447011.1"/>
</dbReference>
<accession>A0ABM3J157</accession>
<dbReference type="PANTHER" id="PTHR46060">
    <property type="entry name" value="MARINER MOS1 TRANSPOSASE-LIKE PROTEIN"/>
    <property type="match status" value="1"/>
</dbReference>
<name>A0ABM3J157_BACDO</name>
<evidence type="ECO:0000256" key="1">
    <source>
        <dbReference type="SAM" id="MobiDB-lite"/>
    </source>
</evidence>
<reference evidence="3" key="1">
    <citation type="submission" date="2025-05" db="UniProtKB">
        <authorList>
            <consortium name="RefSeq"/>
        </authorList>
    </citation>
    <scope>NUCLEOTIDE SEQUENCE [LARGE SCALE GENOMIC DNA]</scope>
</reference>
<dbReference type="Pfam" id="PF17906">
    <property type="entry name" value="HTH_48"/>
    <property type="match status" value="1"/>
</dbReference>
<protein>
    <submittedName>
        <fullName evidence="4">Uncharacterized protein LOC125776131</fullName>
    </submittedName>
</protein>
<organism evidence="3 4">
    <name type="scientific">Bactrocera dorsalis</name>
    <name type="common">Oriental fruit fly</name>
    <name type="synonym">Dacus dorsalis</name>
    <dbReference type="NCBI Taxonomy" id="27457"/>
    <lineage>
        <taxon>Eukaryota</taxon>
        <taxon>Metazoa</taxon>
        <taxon>Ecdysozoa</taxon>
        <taxon>Arthropoda</taxon>
        <taxon>Hexapoda</taxon>
        <taxon>Insecta</taxon>
        <taxon>Pterygota</taxon>
        <taxon>Neoptera</taxon>
        <taxon>Endopterygota</taxon>
        <taxon>Diptera</taxon>
        <taxon>Brachycera</taxon>
        <taxon>Muscomorpha</taxon>
        <taxon>Tephritoidea</taxon>
        <taxon>Tephritidae</taxon>
        <taxon>Bactrocera</taxon>
        <taxon>Bactrocera</taxon>
    </lineage>
</organism>
<feature type="domain" description="Mos1 transposase HTH" evidence="2">
    <location>
        <begin position="5"/>
        <end position="53"/>
    </location>
</feature>
<dbReference type="InterPro" id="IPR041426">
    <property type="entry name" value="Mos1_HTH"/>
</dbReference>
<evidence type="ECO:0000313" key="3">
    <source>
        <dbReference type="Proteomes" id="UP001652620"/>
    </source>
</evidence>
<dbReference type="GeneID" id="125776131"/>
<sequence>MEPTKEHFRHILIYYFRKGKNAAQVAKKLRDVYGDKALKETQCQSWFVKFRSGRPSAVDDDVIKALIESDRHVTEREIGEKLNIPQSTINDLIRRLGMVTLDESASSTQSTPVLRQQLNEIKENILKGKYTVVIEAGKSKVWEIFGKVEYSGSLRRNNTQQFTEYVKSLETIFYTGMCKCDLKAASCACGWVADRLKEFMHDQHNQRRLTMNAFMMETEEQGATSMSSMPTYQDPDDSTYAPPPVQEDMDRSTSSQYTERYDCFNFALVYDRFGVPDRVASALGTALLQDFKIKDKHGKPLVMDKSKLRREKEKCRQEVLRKRLDDTNLLAFSFDGRKDDTLTIDKIDEKYHTRMVKEPHLVILREPNSELIGYVRLEHETAEYKTTKLNGFFNDKNISLDTLIGICTDGEPTNTGPHGGII</sequence>
<evidence type="ECO:0000313" key="4">
    <source>
        <dbReference type="RefSeq" id="XP_049302968.1"/>
    </source>
</evidence>